<dbReference type="PATRIC" id="fig|281456.6.peg.2492"/>
<feature type="binding site" evidence="10">
    <location>
        <position position="253"/>
    </location>
    <ligand>
        <name>[4Fe-4S] cluster</name>
        <dbReference type="ChEBI" id="CHEBI:49883"/>
        <label>2</label>
        <note>4Fe-4S-substrate</note>
    </ligand>
</feature>
<evidence type="ECO:0000256" key="5">
    <source>
        <dbReference type="ARBA" id="ARBA00023004"/>
    </source>
</evidence>
<dbReference type="InterPro" id="IPR007197">
    <property type="entry name" value="rSAM"/>
</dbReference>
<feature type="binding site" evidence="10">
    <location>
        <position position="20"/>
    </location>
    <ligand>
        <name>[4Fe-4S] cluster</name>
        <dbReference type="ChEBI" id="CHEBI:49883"/>
        <label>1</label>
        <note>4Fe-4S-S-AdoMet</note>
    </ligand>
</feature>
<dbReference type="PANTHER" id="PTHR22960:SF0">
    <property type="entry name" value="MOLYBDENUM COFACTOR BIOSYNTHESIS PROTEIN 1"/>
    <property type="match status" value="1"/>
</dbReference>
<dbReference type="CDD" id="cd21117">
    <property type="entry name" value="Twitch_MoaA"/>
    <property type="match status" value="1"/>
</dbReference>
<evidence type="ECO:0000256" key="10">
    <source>
        <dbReference type="HAMAP-Rule" id="MF_01225"/>
    </source>
</evidence>
<keyword evidence="14" id="KW-1185">Reference proteome</keyword>
<proteinExistence type="inferred from homology"/>
<dbReference type="InterPro" id="IPR010505">
    <property type="entry name" value="MoaA_twitch"/>
</dbReference>
<feature type="binding site" evidence="10">
    <location>
        <position position="256"/>
    </location>
    <ligand>
        <name>[4Fe-4S] cluster</name>
        <dbReference type="ChEBI" id="CHEBI:49883"/>
        <label>2</label>
        <note>4Fe-4S-substrate</note>
    </ligand>
</feature>
<evidence type="ECO:0000256" key="3">
    <source>
        <dbReference type="ARBA" id="ARBA00022723"/>
    </source>
</evidence>
<evidence type="ECO:0000256" key="9">
    <source>
        <dbReference type="ARBA" id="ARBA00023239"/>
    </source>
</evidence>
<keyword evidence="8 10" id="KW-0501">Molybdenum cofactor biosynthesis</keyword>
<evidence type="ECO:0000256" key="6">
    <source>
        <dbReference type="ARBA" id="ARBA00023014"/>
    </source>
</evidence>
<comment type="caution">
    <text evidence="13">The sequence shown here is derived from an EMBL/GenBank/DDBJ whole genome shotgun (WGS) entry which is preliminary data.</text>
</comment>
<feature type="domain" description="Radical SAM core" evidence="12">
    <location>
        <begin position="4"/>
        <end position="227"/>
    </location>
</feature>
<keyword evidence="7 10" id="KW-0342">GTP-binding</keyword>
<feature type="binding site" evidence="10">
    <location>
        <position position="118"/>
    </location>
    <ligand>
        <name>S-adenosyl-L-methionine</name>
        <dbReference type="ChEBI" id="CHEBI:59789"/>
    </ligand>
</feature>
<dbReference type="PROSITE" id="PS51918">
    <property type="entry name" value="RADICAL_SAM"/>
    <property type="match status" value="1"/>
</dbReference>
<dbReference type="RefSeq" id="WP_052218489.1">
    <property type="nucleotide sequence ID" value="NZ_LGTE01000018.1"/>
</dbReference>
<feature type="binding site" evidence="10">
    <location>
        <position position="24"/>
    </location>
    <ligand>
        <name>[4Fe-4S] cluster</name>
        <dbReference type="ChEBI" id="CHEBI:49883"/>
        <label>1</label>
        <note>4Fe-4S-S-AdoMet</note>
    </ligand>
</feature>
<keyword evidence="3 10" id="KW-0479">Metal-binding</keyword>
<keyword evidence="5 10" id="KW-0408">Iron</keyword>
<dbReference type="GO" id="GO:0061798">
    <property type="term" value="F:GTP 3',8'-cyclase activity"/>
    <property type="evidence" value="ECO:0007669"/>
    <property type="project" value="UniProtKB-UniRule"/>
</dbReference>
<dbReference type="Gene3D" id="3.20.20.70">
    <property type="entry name" value="Aldolase class I"/>
    <property type="match status" value="1"/>
</dbReference>
<dbReference type="GO" id="GO:0061799">
    <property type="term" value="F:cyclic pyranopterin monophosphate synthase activity"/>
    <property type="evidence" value="ECO:0007669"/>
    <property type="project" value="TreeGrafter"/>
</dbReference>
<dbReference type="SFLD" id="SFLDS00029">
    <property type="entry name" value="Radical_SAM"/>
    <property type="match status" value="1"/>
</dbReference>
<dbReference type="SMART" id="SM00729">
    <property type="entry name" value="Elp3"/>
    <property type="match status" value="1"/>
</dbReference>
<feature type="binding site" evidence="10">
    <location>
        <position position="155"/>
    </location>
    <ligand>
        <name>GTP</name>
        <dbReference type="ChEBI" id="CHEBI:37565"/>
    </ligand>
</feature>
<dbReference type="AlphaFoldDB" id="A0A0L6W0T7"/>
<evidence type="ECO:0000313" key="13">
    <source>
        <dbReference type="EMBL" id="KNZ68993.1"/>
    </source>
</evidence>
<accession>A0A0L6W0T7</accession>
<keyword evidence="6 10" id="KW-0411">Iron-sulfur</keyword>
<dbReference type="InterPro" id="IPR050105">
    <property type="entry name" value="MoCo_biosynth_MoaA/MoaC"/>
</dbReference>
<keyword evidence="2 10" id="KW-0949">S-adenosyl-L-methionine</keyword>
<dbReference type="SFLD" id="SFLDG01067">
    <property type="entry name" value="SPASM/twitch_domain_containing"/>
    <property type="match status" value="1"/>
</dbReference>
<keyword evidence="9 10" id="KW-0456">Lyase</keyword>
<dbReference type="Proteomes" id="UP000037175">
    <property type="component" value="Unassembled WGS sequence"/>
</dbReference>
<comment type="catalytic activity">
    <reaction evidence="10">
        <text>GTP + AH2 + S-adenosyl-L-methionine = (8S)-3',8-cyclo-7,8-dihydroguanosine 5'-triphosphate + 5'-deoxyadenosine + L-methionine + A + H(+)</text>
        <dbReference type="Rhea" id="RHEA:49576"/>
        <dbReference type="ChEBI" id="CHEBI:13193"/>
        <dbReference type="ChEBI" id="CHEBI:15378"/>
        <dbReference type="ChEBI" id="CHEBI:17319"/>
        <dbReference type="ChEBI" id="CHEBI:17499"/>
        <dbReference type="ChEBI" id="CHEBI:37565"/>
        <dbReference type="ChEBI" id="CHEBI:57844"/>
        <dbReference type="ChEBI" id="CHEBI:59789"/>
        <dbReference type="ChEBI" id="CHEBI:131766"/>
        <dbReference type="EC" id="4.1.99.22"/>
    </reaction>
</comment>
<dbReference type="GO" id="GO:0005525">
    <property type="term" value="F:GTP binding"/>
    <property type="evidence" value="ECO:0007669"/>
    <property type="project" value="UniProtKB-UniRule"/>
</dbReference>
<comment type="pathway">
    <text evidence="10">Cofactor biosynthesis; molybdopterin biosynthesis.</text>
</comment>
<dbReference type="NCBIfam" id="NF001199">
    <property type="entry name" value="PRK00164.2-1"/>
    <property type="match status" value="1"/>
</dbReference>
<dbReference type="Pfam" id="PF04055">
    <property type="entry name" value="Radical_SAM"/>
    <property type="match status" value="1"/>
</dbReference>
<feature type="binding site" evidence="10">
    <location>
        <position position="94"/>
    </location>
    <ligand>
        <name>GTP</name>
        <dbReference type="ChEBI" id="CHEBI:37565"/>
    </ligand>
</feature>
<comment type="cofactor">
    <cofactor evidence="10">
        <name>[4Fe-4S] cluster</name>
        <dbReference type="ChEBI" id="CHEBI:49883"/>
    </cofactor>
    <text evidence="10">Binds 2 [4Fe-4S] clusters. Binds 1 [4Fe-4S] cluster coordinated with 3 cysteines and an exchangeable S-adenosyl-L-methionine and 1 [4Fe-4S] cluster coordinated with 3 cysteines and the GTP-derived substrate.</text>
</comment>
<organism evidence="13 14">
    <name type="scientific">Thermincola ferriacetica</name>
    <dbReference type="NCBI Taxonomy" id="281456"/>
    <lineage>
        <taxon>Bacteria</taxon>
        <taxon>Bacillati</taxon>
        <taxon>Bacillota</taxon>
        <taxon>Clostridia</taxon>
        <taxon>Eubacteriales</taxon>
        <taxon>Thermincolaceae</taxon>
        <taxon>Thermincola</taxon>
    </lineage>
</organism>
<dbReference type="Pfam" id="PF06463">
    <property type="entry name" value="Mob_synth_C"/>
    <property type="match status" value="1"/>
</dbReference>
<dbReference type="GO" id="GO:1904047">
    <property type="term" value="F:S-adenosyl-L-methionine binding"/>
    <property type="evidence" value="ECO:0007669"/>
    <property type="project" value="UniProtKB-UniRule"/>
</dbReference>
<feature type="binding site" evidence="10">
    <location>
        <position position="27"/>
    </location>
    <ligand>
        <name>[4Fe-4S] cluster</name>
        <dbReference type="ChEBI" id="CHEBI:49883"/>
        <label>1</label>
        <note>4Fe-4S-S-AdoMet</note>
    </ligand>
</feature>
<feature type="binding site" evidence="10">
    <location>
        <position position="26"/>
    </location>
    <ligand>
        <name>S-adenosyl-L-methionine</name>
        <dbReference type="ChEBI" id="CHEBI:59789"/>
    </ligand>
</feature>
<dbReference type="GO" id="GO:0006777">
    <property type="term" value="P:Mo-molybdopterin cofactor biosynthetic process"/>
    <property type="evidence" value="ECO:0007669"/>
    <property type="project" value="UniProtKB-UniRule"/>
</dbReference>
<feature type="compositionally biased region" description="Polar residues" evidence="11">
    <location>
        <begin position="317"/>
        <end position="326"/>
    </location>
</feature>
<feature type="binding site" evidence="10">
    <location>
        <position position="13"/>
    </location>
    <ligand>
        <name>GTP</name>
        <dbReference type="ChEBI" id="CHEBI:37565"/>
    </ligand>
</feature>
<dbReference type="InterPro" id="IPR013483">
    <property type="entry name" value="MoaA"/>
</dbReference>
<evidence type="ECO:0000256" key="11">
    <source>
        <dbReference type="SAM" id="MobiDB-lite"/>
    </source>
</evidence>
<dbReference type="UniPathway" id="UPA00344"/>
<dbReference type="CDD" id="cd01335">
    <property type="entry name" value="Radical_SAM"/>
    <property type="match status" value="1"/>
</dbReference>
<name>A0A0L6W0T7_9FIRM</name>
<dbReference type="HAMAP" id="MF_01225_B">
    <property type="entry name" value="MoaA_B"/>
    <property type="match status" value="1"/>
</dbReference>
<reference evidence="14" key="1">
    <citation type="submission" date="2015-07" db="EMBL/GenBank/DDBJ databases">
        <title>Complete Genome of Thermincola ferriacetica strain Z-0001T.</title>
        <authorList>
            <person name="Lusk B."/>
            <person name="Badalamenti J.P."/>
            <person name="Parameswaran P."/>
            <person name="Bond D.R."/>
            <person name="Torres C.I."/>
        </authorList>
    </citation>
    <scope>NUCLEOTIDE SEQUENCE [LARGE SCALE GENOMIC DNA]</scope>
    <source>
        <strain evidence="14">Z-0001</strain>
    </source>
</reference>
<evidence type="ECO:0000259" key="12">
    <source>
        <dbReference type="PROSITE" id="PS51918"/>
    </source>
</evidence>
<sequence>MLDNFAREINYLRVSVTDRCNYRCVYCMPAEGVPMHSRDEILSLEEILKVIKSSTKLGIRKIRLTGGEPLVRKGIINLVQEIARIPQIDDIALTTNGALLPAYATALKEAGLKRVNISLDTLKPDRFRQITRVGRLRDVWAGIEAAWEEGFEPVKINTVVIRGFNDDEILDFVNLTKKLPLHIRFIELMPIGVSDKFPADKFFSVRQIKAKISRYENLEVAKKLAGNGPARYYKIPGAMGSIGFISALSDHFCGQCNRLRLTSEGKLRPCLHSPQEVDLKASLRLGLSEEELAEVMRQAVLSKPEGHTMNARGWGDNNRTMSQIGG</sequence>
<gene>
    <name evidence="10" type="primary">moaA</name>
    <name evidence="13" type="ORF">Tfer_2354</name>
</gene>
<dbReference type="GO" id="GO:0046872">
    <property type="term" value="F:metal ion binding"/>
    <property type="evidence" value="ECO:0007669"/>
    <property type="project" value="UniProtKB-KW"/>
</dbReference>
<dbReference type="InterPro" id="IPR058240">
    <property type="entry name" value="rSAM_sf"/>
</dbReference>
<evidence type="ECO:0000313" key="14">
    <source>
        <dbReference type="Proteomes" id="UP000037175"/>
    </source>
</evidence>
<dbReference type="SFLD" id="SFLDG01386">
    <property type="entry name" value="main_SPASM_domain-containing"/>
    <property type="match status" value="1"/>
</dbReference>
<feature type="binding site" evidence="10">
    <location>
        <position position="67"/>
    </location>
    <ligand>
        <name>S-adenosyl-L-methionine</name>
        <dbReference type="ChEBI" id="CHEBI:59789"/>
    </ligand>
</feature>
<comment type="subunit">
    <text evidence="10">Monomer and homodimer.</text>
</comment>
<protein>
    <recommendedName>
        <fullName evidence="10">GTP 3',8-cyclase</fullName>
        <ecNumber evidence="10">4.1.99.22</ecNumber>
    </recommendedName>
    <alternativeName>
        <fullName evidence="10">Molybdenum cofactor biosynthesis protein A</fullName>
    </alternativeName>
</protein>
<evidence type="ECO:0000256" key="1">
    <source>
        <dbReference type="ARBA" id="ARBA00022485"/>
    </source>
</evidence>
<dbReference type="SFLD" id="SFLDG01383">
    <property type="entry name" value="cyclic_pyranopterin_phosphate"/>
    <property type="match status" value="1"/>
</dbReference>
<comment type="function">
    <text evidence="10">Catalyzes the cyclization of GTP to (8S)-3',8-cyclo-7,8-dihydroguanosine 5'-triphosphate.</text>
</comment>
<feature type="binding site" evidence="10">
    <location>
        <position position="63"/>
    </location>
    <ligand>
        <name>GTP</name>
        <dbReference type="ChEBI" id="CHEBI:37565"/>
    </ligand>
</feature>
<feature type="region of interest" description="Disordered" evidence="11">
    <location>
        <begin position="306"/>
        <end position="326"/>
    </location>
</feature>
<evidence type="ECO:0000256" key="2">
    <source>
        <dbReference type="ARBA" id="ARBA00022691"/>
    </source>
</evidence>
<dbReference type="InterPro" id="IPR006638">
    <property type="entry name" value="Elp3/MiaA/NifB-like_rSAM"/>
</dbReference>
<evidence type="ECO:0000256" key="7">
    <source>
        <dbReference type="ARBA" id="ARBA00023134"/>
    </source>
</evidence>
<dbReference type="EC" id="4.1.99.22" evidence="10"/>
<dbReference type="EMBL" id="LGTE01000018">
    <property type="protein sequence ID" value="KNZ68993.1"/>
    <property type="molecule type" value="Genomic_DNA"/>
</dbReference>
<feature type="binding site" evidence="10">
    <location>
        <position position="270"/>
    </location>
    <ligand>
        <name>[4Fe-4S] cluster</name>
        <dbReference type="ChEBI" id="CHEBI:49883"/>
        <label>2</label>
        <note>4Fe-4S-substrate</note>
    </ligand>
</feature>
<dbReference type="PANTHER" id="PTHR22960">
    <property type="entry name" value="MOLYBDOPTERIN COFACTOR SYNTHESIS PROTEIN A"/>
    <property type="match status" value="1"/>
</dbReference>
<dbReference type="InterPro" id="IPR040064">
    <property type="entry name" value="MoaA-like"/>
</dbReference>
<dbReference type="GO" id="GO:0051539">
    <property type="term" value="F:4 iron, 4 sulfur cluster binding"/>
    <property type="evidence" value="ECO:0007669"/>
    <property type="project" value="UniProtKB-UniRule"/>
</dbReference>
<dbReference type="SUPFAM" id="SSF102114">
    <property type="entry name" value="Radical SAM enzymes"/>
    <property type="match status" value="1"/>
</dbReference>
<keyword evidence="1 10" id="KW-0004">4Fe-4S</keyword>
<evidence type="ECO:0000256" key="8">
    <source>
        <dbReference type="ARBA" id="ARBA00023150"/>
    </source>
</evidence>
<feature type="binding site" evidence="10">
    <location>
        <position position="189"/>
    </location>
    <ligand>
        <name>S-adenosyl-L-methionine</name>
        <dbReference type="ChEBI" id="CHEBI:59789"/>
    </ligand>
</feature>
<dbReference type="InterPro" id="IPR013785">
    <property type="entry name" value="Aldolase_TIM"/>
</dbReference>
<comment type="similarity">
    <text evidence="10">Belongs to the radical SAM superfamily. MoaA family.</text>
</comment>
<keyword evidence="4 10" id="KW-0547">Nucleotide-binding</keyword>
<feature type="binding site" evidence="10">
    <location>
        <begin position="258"/>
        <end position="260"/>
    </location>
    <ligand>
        <name>GTP</name>
        <dbReference type="ChEBI" id="CHEBI:37565"/>
    </ligand>
</feature>
<dbReference type="NCBIfam" id="TIGR02666">
    <property type="entry name" value="moaA"/>
    <property type="match status" value="1"/>
</dbReference>
<evidence type="ECO:0000256" key="4">
    <source>
        <dbReference type="ARBA" id="ARBA00022741"/>
    </source>
</evidence>